<organism evidence="5 6">
    <name type="scientific">Thiorhodovibrio winogradskyi</name>
    <dbReference type="NCBI Taxonomy" id="77007"/>
    <lineage>
        <taxon>Bacteria</taxon>
        <taxon>Pseudomonadati</taxon>
        <taxon>Pseudomonadota</taxon>
        <taxon>Gammaproteobacteria</taxon>
        <taxon>Chromatiales</taxon>
        <taxon>Chromatiaceae</taxon>
        <taxon>Thiorhodovibrio</taxon>
    </lineage>
</organism>
<evidence type="ECO:0000256" key="2">
    <source>
        <dbReference type="ARBA" id="ARBA00023002"/>
    </source>
</evidence>
<reference evidence="5 6" key="1">
    <citation type="journal article" date="2023" name="Microorganisms">
        <title>Thiorhodovibrio frisius and Trv. litoralis spp. nov., Two Novel Members from a Clade of Fastidious Purple Sulfur Bacteria That Exhibit Unique Red-Shifted Light-Harvesting Capabilities.</title>
        <authorList>
            <person name="Methner A."/>
            <person name="Kuzyk S.B."/>
            <person name="Petersen J."/>
            <person name="Bauer S."/>
            <person name="Brinkmann H."/>
            <person name="Sichau K."/>
            <person name="Wanner G."/>
            <person name="Wolf J."/>
            <person name="Neumann-Schaal M."/>
            <person name="Henke P."/>
            <person name="Tank M."/>
            <person name="Sproer C."/>
            <person name="Bunk B."/>
            <person name="Overmann J."/>
        </authorList>
    </citation>
    <scope>NUCLEOTIDE SEQUENCE [LARGE SCALE GENOMIC DNA]</scope>
    <source>
        <strain evidence="5 6">DSM 6702</strain>
    </source>
</reference>
<dbReference type="Pfam" id="PF00465">
    <property type="entry name" value="Fe-ADH"/>
    <property type="match status" value="1"/>
</dbReference>
<evidence type="ECO:0000259" key="3">
    <source>
        <dbReference type="Pfam" id="PF00465"/>
    </source>
</evidence>
<dbReference type="InterPro" id="IPR056798">
    <property type="entry name" value="ADH_Fe_C"/>
</dbReference>
<gene>
    <name evidence="5" type="primary">mdh_1</name>
    <name evidence="5" type="ORF">Thiowin_01575</name>
</gene>
<keyword evidence="6" id="KW-1185">Reference proteome</keyword>
<dbReference type="SUPFAM" id="SSF56796">
    <property type="entry name" value="Dehydroquinate synthase-like"/>
    <property type="match status" value="1"/>
</dbReference>
<dbReference type="CDD" id="cd08183">
    <property type="entry name" value="Fe-ADH-like"/>
    <property type="match status" value="1"/>
</dbReference>
<dbReference type="GO" id="GO:0050093">
    <property type="term" value="F:methanol dehydrogenase (NAD+) activity"/>
    <property type="evidence" value="ECO:0007669"/>
    <property type="project" value="UniProtKB-EC"/>
</dbReference>
<evidence type="ECO:0000256" key="1">
    <source>
        <dbReference type="ARBA" id="ARBA00007358"/>
    </source>
</evidence>
<sequence length="406" mass="41615">MEPMMPPFRIARLPSIEFGAGTRAMLPALARRFGQRALLVTGGASLLDGPFWPELARGFAEAGVSLGECRIAGEPAPGLVDDSVRAWRDAGIEVVIAIGGGSALDAGKAIAGLLPGGGSVLDYLEGVGPELPYRGPALPLIAVPTTAGTGSEATKNAVLSVQGPDGYKKSFRDEQLVAAVAVVDPDFLVTCPPAVIAGNGMDALTQLLEAYISARANPLCDALALDGLRRVRDGLLPLARDPGDAAARANMAYAALLSGMVLAQTGLGSVHGLASPLGALFPIPHGVVCGTLVAAATRVNVQALRERDPAHPALAKYAQLGRLLSAVHHGPDHAETPAEDDAAAADTLVALLEDWTERLALPRLGALGVTRADHARIVAGSRGSSMKTNPIVLSDAEIGAILGARQ</sequence>
<dbReference type="PANTHER" id="PTHR11496:SF102">
    <property type="entry name" value="ALCOHOL DEHYDROGENASE 4"/>
    <property type="match status" value="1"/>
</dbReference>
<dbReference type="PANTHER" id="PTHR11496">
    <property type="entry name" value="ALCOHOL DEHYDROGENASE"/>
    <property type="match status" value="1"/>
</dbReference>
<protein>
    <submittedName>
        <fullName evidence="5">NAD-dependent methanol dehydrogenase</fullName>
        <ecNumber evidence="5">1.1.1.244</ecNumber>
    </submittedName>
</protein>
<feature type="domain" description="Alcohol dehydrogenase iron-type/glycerol dehydrogenase GldA" evidence="3">
    <location>
        <begin position="15"/>
        <end position="185"/>
    </location>
</feature>
<comment type="similarity">
    <text evidence="1">Belongs to the iron-containing alcohol dehydrogenase family.</text>
</comment>
<keyword evidence="2 5" id="KW-0560">Oxidoreductase</keyword>
<dbReference type="Pfam" id="PF25137">
    <property type="entry name" value="ADH_Fe_C"/>
    <property type="match status" value="1"/>
</dbReference>
<evidence type="ECO:0000259" key="4">
    <source>
        <dbReference type="Pfam" id="PF25137"/>
    </source>
</evidence>
<dbReference type="Gene3D" id="3.40.50.1970">
    <property type="match status" value="1"/>
</dbReference>
<dbReference type="Gene3D" id="1.20.1090.10">
    <property type="entry name" value="Dehydroquinate synthase-like - alpha domain"/>
    <property type="match status" value="1"/>
</dbReference>
<evidence type="ECO:0000313" key="6">
    <source>
        <dbReference type="Proteomes" id="UP001432180"/>
    </source>
</evidence>
<dbReference type="InterPro" id="IPR001670">
    <property type="entry name" value="ADH_Fe/GldA"/>
</dbReference>
<name>A0ABZ0S7L0_9GAMM</name>
<dbReference type="InterPro" id="IPR039697">
    <property type="entry name" value="Alcohol_dehydrogenase_Fe"/>
</dbReference>
<dbReference type="Proteomes" id="UP001432180">
    <property type="component" value="Chromosome"/>
</dbReference>
<feature type="domain" description="Fe-containing alcohol dehydrogenase-like C-terminal" evidence="4">
    <location>
        <begin position="198"/>
        <end position="403"/>
    </location>
</feature>
<accession>A0ABZ0S7L0</accession>
<proteinExistence type="inferred from homology"/>
<evidence type="ECO:0000313" key="5">
    <source>
        <dbReference type="EMBL" id="WPL16608.1"/>
    </source>
</evidence>
<dbReference type="EC" id="1.1.1.244" evidence="5"/>
<dbReference type="EMBL" id="CP121472">
    <property type="protein sequence ID" value="WPL16608.1"/>
    <property type="molecule type" value="Genomic_DNA"/>
</dbReference>